<dbReference type="Pfam" id="PF05448">
    <property type="entry name" value="AXE1"/>
    <property type="match status" value="1"/>
</dbReference>
<gene>
    <name evidence="3" type="ORF">ABS311_13910</name>
</gene>
<dbReference type="InterPro" id="IPR029058">
    <property type="entry name" value="AB_hydrolase_fold"/>
</dbReference>
<organism evidence="3 4">
    <name type="scientific">Catenovulum sediminis</name>
    <dbReference type="NCBI Taxonomy" id="1740262"/>
    <lineage>
        <taxon>Bacteria</taxon>
        <taxon>Pseudomonadati</taxon>
        <taxon>Pseudomonadota</taxon>
        <taxon>Gammaproteobacteria</taxon>
        <taxon>Alteromonadales</taxon>
        <taxon>Alteromonadaceae</taxon>
        <taxon>Catenovulum</taxon>
    </lineage>
</organism>
<name>A0ABV1RJC2_9ALTE</name>
<protein>
    <submittedName>
        <fullName evidence="3">Acetylxylan esterase</fullName>
    </submittedName>
</protein>
<dbReference type="Gene3D" id="3.40.50.1820">
    <property type="entry name" value="alpha/beta hydrolase"/>
    <property type="match status" value="1"/>
</dbReference>
<dbReference type="InterPro" id="IPR008391">
    <property type="entry name" value="AXE1_dom"/>
</dbReference>
<evidence type="ECO:0000256" key="1">
    <source>
        <dbReference type="SAM" id="Phobius"/>
    </source>
</evidence>
<keyword evidence="1" id="KW-0472">Membrane</keyword>
<dbReference type="SUPFAM" id="SSF53474">
    <property type="entry name" value="alpha/beta-Hydrolases"/>
    <property type="match status" value="1"/>
</dbReference>
<feature type="transmembrane region" description="Helical" evidence="1">
    <location>
        <begin position="175"/>
        <end position="197"/>
    </location>
</feature>
<sequence>MPVNRSDYNFDPTYGYTLKELFRVKQTAEPSDYESFWRHRLSEALSIAPHPEIIDTGITRDNLRVFTLYYRSTNQARIGGWLCLPASGEVKRGFIIGHGYGGREEPDFHLPFNHDSALLFLCCRGISKSPYPSVSSQPHWHVLHDIDKPKHYILRGCVEDTWIAVSSLLRLFPHLSGHIGLLGISFSGGIGAMALAWDKRIQKAHFNVPSFGNNPLRMALKTTGSAASVQLYCKRHPEIVLNTLSYYDAAIAAKYIDVPTHIAAAKYDPVVAPPGQFAIYNALNTSKTLYVLEAGHTEYQNQSLESEELLEELSEFFADL</sequence>
<evidence type="ECO:0000313" key="4">
    <source>
        <dbReference type="Proteomes" id="UP001467690"/>
    </source>
</evidence>
<evidence type="ECO:0000313" key="3">
    <source>
        <dbReference type="EMBL" id="MER2492974.1"/>
    </source>
</evidence>
<dbReference type="EMBL" id="JBELOE010000239">
    <property type="protein sequence ID" value="MER2492974.1"/>
    <property type="molecule type" value="Genomic_DNA"/>
</dbReference>
<proteinExistence type="predicted"/>
<keyword evidence="4" id="KW-1185">Reference proteome</keyword>
<feature type="domain" description="Acetyl xylan esterase" evidence="2">
    <location>
        <begin position="26"/>
        <end position="303"/>
    </location>
</feature>
<dbReference type="PANTHER" id="PTHR40111">
    <property type="entry name" value="CEPHALOSPORIN-C DEACETYLASE"/>
    <property type="match status" value="1"/>
</dbReference>
<dbReference type="InterPro" id="IPR039069">
    <property type="entry name" value="CE7"/>
</dbReference>
<evidence type="ECO:0000259" key="2">
    <source>
        <dbReference type="Pfam" id="PF05448"/>
    </source>
</evidence>
<dbReference type="PANTHER" id="PTHR40111:SF1">
    <property type="entry name" value="CEPHALOSPORIN-C DEACETYLASE"/>
    <property type="match status" value="1"/>
</dbReference>
<reference evidence="3 4" key="1">
    <citation type="submission" date="2024-06" db="EMBL/GenBank/DDBJ databases">
        <authorList>
            <person name="Chen R.Y."/>
        </authorList>
    </citation>
    <scope>NUCLEOTIDE SEQUENCE [LARGE SCALE GENOMIC DNA]</scope>
    <source>
        <strain evidence="3 4">D2</strain>
    </source>
</reference>
<dbReference type="RefSeq" id="WP_143872300.1">
    <property type="nucleotide sequence ID" value="NZ_CP041660.1"/>
</dbReference>
<keyword evidence="1" id="KW-1133">Transmembrane helix</keyword>
<accession>A0ABV1RJC2</accession>
<keyword evidence="1" id="KW-0812">Transmembrane</keyword>
<comment type="caution">
    <text evidence="3">The sequence shown here is derived from an EMBL/GenBank/DDBJ whole genome shotgun (WGS) entry which is preliminary data.</text>
</comment>
<dbReference type="Proteomes" id="UP001467690">
    <property type="component" value="Unassembled WGS sequence"/>
</dbReference>